<proteinExistence type="predicted"/>
<organism evidence="3 4">
    <name type="scientific">Nothobranchius furzeri</name>
    <name type="common">Turquoise killifish</name>
    <dbReference type="NCBI Taxonomy" id="105023"/>
    <lineage>
        <taxon>Eukaryota</taxon>
        <taxon>Metazoa</taxon>
        <taxon>Chordata</taxon>
        <taxon>Craniata</taxon>
        <taxon>Vertebrata</taxon>
        <taxon>Euteleostomi</taxon>
        <taxon>Actinopterygii</taxon>
        <taxon>Neopterygii</taxon>
        <taxon>Teleostei</taxon>
        <taxon>Neoteleostei</taxon>
        <taxon>Acanthomorphata</taxon>
        <taxon>Ovalentaria</taxon>
        <taxon>Atherinomorphae</taxon>
        <taxon>Cyprinodontiformes</taxon>
        <taxon>Nothobranchiidae</taxon>
        <taxon>Nothobranchius</taxon>
    </lineage>
</organism>
<feature type="compositionally biased region" description="Basic and acidic residues" evidence="2">
    <location>
        <begin position="724"/>
        <end position="737"/>
    </location>
</feature>
<gene>
    <name evidence="3" type="primary">ccdc73</name>
    <name evidence="3" type="ORF">G4P62_013112</name>
</gene>
<reference evidence="3" key="1">
    <citation type="submission" date="2020-03" db="EMBL/GenBank/DDBJ databases">
        <title>Intra-Species Differences in Population Size shape Life History and Genome Evolution.</title>
        <authorList>
            <person name="Willemsen D."/>
            <person name="Cui R."/>
            <person name="Valenzano D.R."/>
        </authorList>
    </citation>
    <scope>NUCLEOTIDE SEQUENCE</scope>
    <source>
        <strain evidence="3">GRZ</strain>
        <tissue evidence="3">Whole</tissue>
    </source>
</reference>
<feature type="region of interest" description="Disordered" evidence="2">
    <location>
        <begin position="974"/>
        <end position="1048"/>
    </location>
</feature>
<dbReference type="PANTHER" id="PTHR28660:SF1">
    <property type="entry name" value="COILED-COIL DOMAIN-CONTAINING PROTEIN 73"/>
    <property type="match status" value="1"/>
</dbReference>
<sequence>MDPNTTSGTLSSHTAFEEDVAEQETSLSGSQRETEAGGNILLQLLEFKTHLHEAVEELHIRRDAETRFEHQISQLVVEKQELEWEKESLEQQIETMTNQHTESLAAANKQFQVKLQHIEEEKGKYQVTAELKDREISNLKEELKSLQLLKYNLEKKSSELEQKLALQSRTKDTHLSQLGEAEKRFGALSRSCAVVKKAHEKLEQNVFEAMRINNKLTSANHKQEETIVSLKKELDGVRYKLIKEQMKFAINKNTHNPAGQEQRLQELQQKLKLETERSKKLREENIAEHREKQELMRFLQQNQQLLLNQTRATTRLELELRTQTEAFQALEREHKAVREKSEAMEDEVGQLTQSYAASRSSWDKEKRKIQDQLKSEQQDLREMNGAYEDLQQKLAELSGQRRSEEFPSIVEDLRGKDILEDPISSSELPAFDSPGDLRDLGAASSANGDQGELSHQPQQQHILEDPNTLKRECPESFSLSNNSGGATKMEIFSASGVLTVTDEDHQNHECGSLEGSAHLPTKGTDERKRRTTEKQKNRKQEEDVTKQKSKDGCGEKEVKDVRNAEEMRTTDAQTDGTDMSEGAEGSSNAAGETSAPETEIRDKGERELTDGVKEGGQTAESPETQIQALKTTDRTQKSLSLQVNDFMDTEPPLAVCEFSNSSKNLPQIITDKHADCNRPGRERTVDGKVNGFGLDEHQSVSSVPEPDAEAAHPDSPVEVQTVHQDPERSDLEHEKTSTEMSGYFPAEGPSPCTSQTPQSHNIQESETNPTQTEHCDPRAVVAVETTKEMFGADEESVSVTNMAEAQSLEASEKQERVQLRSVVDEDGRSESSTCESAERAAAKEDVEEQSKTDQGSGGGEGTKNDADPKISHQQSGETAESSEPGRSKNQPLKQKRPTDSAELSQISRSLFDWTAQRKTFSDFSVLHEFTQGTHLSGRPLDSAPVFSKTKHDKAQQMITKASDLFSTFGVSAAASLSKSQRRGRGVMEETCRETAEKDRTSSVLSISSSASQASQQPSSDRTSCSPVAPGSELDQEPSCSLERDDQQSSLRAQISKIEAFLNTERLRLPKRRRIESPDVSGSVL</sequence>
<feature type="compositionally biased region" description="Basic and acidic residues" evidence="2">
    <location>
        <begin position="598"/>
        <end position="613"/>
    </location>
</feature>
<name>A0A9D2YR04_NOTFU</name>
<feature type="compositionally biased region" description="Polar residues" evidence="2">
    <location>
        <begin position="444"/>
        <end position="461"/>
    </location>
</feature>
<dbReference type="OrthoDB" id="6145717at2759"/>
<feature type="compositionally biased region" description="Basic and acidic residues" evidence="2">
    <location>
        <begin position="462"/>
        <end position="474"/>
    </location>
</feature>
<dbReference type="KEGG" id="nfu:107389220"/>
<evidence type="ECO:0000256" key="2">
    <source>
        <dbReference type="SAM" id="MobiDB-lite"/>
    </source>
</evidence>
<feature type="compositionally biased region" description="Basic and acidic residues" evidence="2">
    <location>
        <begin position="836"/>
        <end position="851"/>
    </location>
</feature>
<dbReference type="PANTHER" id="PTHR28660">
    <property type="entry name" value="COILED-COIL DOMAIN-CONTAINING PROTEIN 73"/>
    <property type="match status" value="1"/>
</dbReference>
<feature type="compositionally biased region" description="Basic and acidic residues" evidence="2">
    <location>
        <begin position="985"/>
        <end position="1000"/>
    </location>
</feature>
<feature type="region of interest" description="Disordered" evidence="2">
    <location>
        <begin position="670"/>
        <end position="903"/>
    </location>
</feature>
<feature type="compositionally biased region" description="Basic and acidic residues" evidence="2">
    <location>
        <begin position="523"/>
        <end position="569"/>
    </location>
</feature>
<dbReference type="CTD" id="493860"/>
<dbReference type="GeneID" id="107389220"/>
<feature type="region of interest" description="Disordered" evidence="2">
    <location>
        <begin position="503"/>
        <end position="634"/>
    </location>
</feature>
<protein>
    <submittedName>
        <fullName evidence="3">Transcript variant X1</fullName>
    </submittedName>
</protein>
<feature type="compositionally biased region" description="Basic and acidic residues" evidence="2">
    <location>
        <begin position="361"/>
        <end position="376"/>
    </location>
</feature>
<keyword evidence="1" id="KW-0175">Coiled coil</keyword>
<evidence type="ECO:0000256" key="1">
    <source>
        <dbReference type="SAM" id="Coils"/>
    </source>
</evidence>
<feature type="region of interest" description="Disordered" evidence="2">
    <location>
        <begin position="354"/>
        <end position="376"/>
    </location>
</feature>
<feature type="coiled-coil region" evidence="1">
    <location>
        <begin position="72"/>
        <end position="163"/>
    </location>
</feature>
<comment type="caution">
    <text evidence="3">The sequence shown here is derived from an EMBL/GenBank/DDBJ whole genome shotgun (WGS) entry which is preliminary data.</text>
</comment>
<feature type="compositionally biased region" description="Polar residues" evidence="2">
    <location>
        <begin position="618"/>
        <end position="630"/>
    </location>
</feature>
<feature type="region of interest" description="Disordered" evidence="2">
    <location>
        <begin position="424"/>
        <end position="486"/>
    </location>
</feature>
<accession>A0A9D2YR04</accession>
<feature type="compositionally biased region" description="Polar residues" evidence="2">
    <location>
        <begin position="751"/>
        <end position="772"/>
    </location>
</feature>
<feature type="compositionally biased region" description="Basic and acidic residues" evidence="2">
    <location>
        <begin position="670"/>
        <end position="686"/>
    </location>
</feature>
<feature type="region of interest" description="Disordered" evidence="2">
    <location>
        <begin position="1"/>
        <end position="34"/>
    </location>
</feature>
<evidence type="ECO:0000313" key="4">
    <source>
        <dbReference type="Proteomes" id="UP000822369"/>
    </source>
</evidence>
<feature type="compositionally biased region" description="Polar residues" evidence="2">
    <location>
        <begin position="871"/>
        <end position="881"/>
    </location>
</feature>
<dbReference type="Pfam" id="PF15818">
    <property type="entry name" value="CCDC73"/>
    <property type="match status" value="1"/>
</dbReference>
<feature type="compositionally biased region" description="Polar residues" evidence="2">
    <location>
        <begin position="1"/>
        <end position="14"/>
    </location>
</feature>
<dbReference type="InterPro" id="IPR031650">
    <property type="entry name" value="CCDC73"/>
</dbReference>
<dbReference type="RefSeq" id="XP_015820734.3">
    <property type="nucleotide sequence ID" value="XM_015965248.3"/>
</dbReference>
<evidence type="ECO:0000313" key="3">
    <source>
        <dbReference type="EMBL" id="KAF7225081.1"/>
    </source>
</evidence>
<dbReference type="EMBL" id="JAAVVJ010000004">
    <property type="protein sequence ID" value="KAF7225081.1"/>
    <property type="molecule type" value="Genomic_DNA"/>
</dbReference>
<dbReference type="Proteomes" id="UP000822369">
    <property type="component" value="Chromosome 4"/>
</dbReference>
<dbReference type="AlphaFoldDB" id="A0A9D2YR04"/>
<feature type="compositionally biased region" description="Low complexity" evidence="2">
    <location>
        <begin position="1001"/>
        <end position="1019"/>
    </location>
</feature>
<feature type="compositionally biased region" description="Basic and acidic residues" evidence="2">
    <location>
        <begin position="810"/>
        <end position="829"/>
    </location>
</feature>